<accession>A0AAV7QFF8</accession>
<gene>
    <name evidence="1" type="ORF">NDU88_005686</name>
</gene>
<organism evidence="1 2">
    <name type="scientific">Pleurodeles waltl</name>
    <name type="common">Iberian ribbed newt</name>
    <dbReference type="NCBI Taxonomy" id="8319"/>
    <lineage>
        <taxon>Eukaryota</taxon>
        <taxon>Metazoa</taxon>
        <taxon>Chordata</taxon>
        <taxon>Craniata</taxon>
        <taxon>Vertebrata</taxon>
        <taxon>Euteleostomi</taxon>
        <taxon>Amphibia</taxon>
        <taxon>Batrachia</taxon>
        <taxon>Caudata</taxon>
        <taxon>Salamandroidea</taxon>
        <taxon>Salamandridae</taxon>
        <taxon>Pleurodelinae</taxon>
        <taxon>Pleurodeles</taxon>
    </lineage>
</organism>
<evidence type="ECO:0000313" key="2">
    <source>
        <dbReference type="Proteomes" id="UP001066276"/>
    </source>
</evidence>
<protein>
    <submittedName>
        <fullName evidence="1">Uncharacterized protein</fullName>
    </submittedName>
</protein>
<dbReference type="AlphaFoldDB" id="A0AAV7QFF8"/>
<reference evidence="1" key="1">
    <citation type="journal article" date="2022" name="bioRxiv">
        <title>Sequencing and chromosome-scale assembly of the giantPleurodeles waltlgenome.</title>
        <authorList>
            <person name="Brown T."/>
            <person name="Elewa A."/>
            <person name="Iarovenko S."/>
            <person name="Subramanian E."/>
            <person name="Araus A.J."/>
            <person name="Petzold A."/>
            <person name="Susuki M."/>
            <person name="Suzuki K.-i.T."/>
            <person name="Hayashi T."/>
            <person name="Toyoda A."/>
            <person name="Oliveira C."/>
            <person name="Osipova E."/>
            <person name="Leigh N.D."/>
            <person name="Simon A."/>
            <person name="Yun M.H."/>
        </authorList>
    </citation>
    <scope>NUCLEOTIDE SEQUENCE</scope>
    <source>
        <strain evidence="1">20211129_DDA</strain>
        <tissue evidence="1">Liver</tissue>
    </source>
</reference>
<dbReference type="Proteomes" id="UP001066276">
    <property type="component" value="Chromosome 6"/>
</dbReference>
<sequence length="104" mass="11871">MKSFEVLRPYYEVPKLRPIDSTRIPSAVKSRKCDVSRAIYTDVKEGTSLDTRYHGGGLMELSRVSLARDKLPDTPWLLMEQEIPAENPSCFHIRLNGLSTCHIH</sequence>
<proteinExistence type="predicted"/>
<name>A0AAV7QFF8_PLEWA</name>
<dbReference type="EMBL" id="JANPWB010000010">
    <property type="protein sequence ID" value="KAJ1139311.1"/>
    <property type="molecule type" value="Genomic_DNA"/>
</dbReference>
<comment type="caution">
    <text evidence="1">The sequence shown here is derived from an EMBL/GenBank/DDBJ whole genome shotgun (WGS) entry which is preliminary data.</text>
</comment>
<keyword evidence="2" id="KW-1185">Reference proteome</keyword>
<evidence type="ECO:0000313" key="1">
    <source>
        <dbReference type="EMBL" id="KAJ1139311.1"/>
    </source>
</evidence>